<dbReference type="Proteomes" id="UP001432322">
    <property type="component" value="Unassembled WGS sequence"/>
</dbReference>
<proteinExistence type="predicted"/>
<dbReference type="InterPro" id="IPR002083">
    <property type="entry name" value="MATH/TRAF_dom"/>
</dbReference>
<comment type="caution">
    <text evidence="2">The sequence shown here is derived from an EMBL/GenBank/DDBJ whole genome shotgun (WGS) entry which is preliminary data.</text>
</comment>
<dbReference type="Pfam" id="PF00917">
    <property type="entry name" value="MATH"/>
    <property type="match status" value="1"/>
</dbReference>
<protein>
    <recommendedName>
        <fullName evidence="1">MATH domain-containing protein</fullName>
    </recommendedName>
</protein>
<name>A0AAV5WCI7_9BILA</name>
<dbReference type="Gene3D" id="2.60.210.10">
    <property type="entry name" value="Apoptosis, Tumor Necrosis Factor Receptor Associated Protein 2, Chain A"/>
    <property type="match status" value="1"/>
</dbReference>
<dbReference type="AlphaFoldDB" id="A0AAV5WCI7"/>
<evidence type="ECO:0000313" key="2">
    <source>
        <dbReference type="EMBL" id="GMT29986.1"/>
    </source>
</evidence>
<feature type="domain" description="MATH" evidence="1">
    <location>
        <begin position="22"/>
        <end position="113"/>
    </location>
</feature>
<accession>A0AAV5WCI7</accession>
<sequence>SMGSEQEFVIPLEVDKVSELGGKTSKIHYFADLPWHISVNRFYCGNNTFFLRVYIHCNEEGDEREWNCASQCTVRLLHSSGDENLAAARQTFAVHAQARTAFAIDMITWNEVIDQAKILLNAAFSDLSW</sequence>
<dbReference type="EMBL" id="BTSY01000005">
    <property type="protein sequence ID" value="GMT29986.1"/>
    <property type="molecule type" value="Genomic_DNA"/>
</dbReference>
<evidence type="ECO:0000259" key="1">
    <source>
        <dbReference type="Pfam" id="PF00917"/>
    </source>
</evidence>
<reference evidence="2" key="1">
    <citation type="submission" date="2023-10" db="EMBL/GenBank/DDBJ databases">
        <title>Genome assembly of Pristionchus species.</title>
        <authorList>
            <person name="Yoshida K."/>
            <person name="Sommer R.J."/>
        </authorList>
    </citation>
    <scope>NUCLEOTIDE SEQUENCE</scope>
    <source>
        <strain evidence="2">RS5133</strain>
    </source>
</reference>
<dbReference type="InterPro" id="IPR008974">
    <property type="entry name" value="TRAF-like"/>
</dbReference>
<gene>
    <name evidence="2" type="ORF">PFISCL1PPCAC_21283</name>
</gene>
<feature type="non-terminal residue" evidence="2">
    <location>
        <position position="129"/>
    </location>
</feature>
<dbReference type="SUPFAM" id="SSF49599">
    <property type="entry name" value="TRAF domain-like"/>
    <property type="match status" value="1"/>
</dbReference>
<evidence type="ECO:0000313" key="3">
    <source>
        <dbReference type="Proteomes" id="UP001432322"/>
    </source>
</evidence>
<feature type="non-terminal residue" evidence="2">
    <location>
        <position position="1"/>
    </location>
</feature>
<organism evidence="2 3">
    <name type="scientific">Pristionchus fissidentatus</name>
    <dbReference type="NCBI Taxonomy" id="1538716"/>
    <lineage>
        <taxon>Eukaryota</taxon>
        <taxon>Metazoa</taxon>
        <taxon>Ecdysozoa</taxon>
        <taxon>Nematoda</taxon>
        <taxon>Chromadorea</taxon>
        <taxon>Rhabditida</taxon>
        <taxon>Rhabditina</taxon>
        <taxon>Diplogasteromorpha</taxon>
        <taxon>Diplogasteroidea</taxon>
        <taxon>Neodiplogasteridae</taxon>
        <taxon>Pristionchus</taxon>
    </lineage>
</organism>
<keyword evidence="3" id="KW-1185">Reference proteome</keyword>